<dbReference type="Proteomes" id="UP001597542">
    <property type="component" value="Unassembled WGS sequence"/>
</dbReference>
<dbReference type="RefSeq" id="WP_344286398.1">
    <property type="nucleotide sequence ID" value="NZ_BAAAHV010000026.1"/>
</dbReference>
<proteinExistence type="predicted"/>
<accession>A0ABW5I9Z8</accession>
<dbReference type="EMBL" id="JBHUKQ010000019">
    <property type="protein sequence ID" value="MFD2485945.1"/>
    <property type="molecule type" value="Genomic_DNA"/>
</dbReference>
<keyword evidence="2" id="KW-1185">Reference proteome</keyword>
<evidence type="ECO:0000313" key="1">
    <source>
        <dbReference type="EMBL" id="MFD2485945.1"/>
    </source>
</evidence>
<evidence type="ECO:0000313" key="2">
    <source>
        <dbReference type="Proteomes" id="UP001597542"/>
    </source>
</evidence>
<organism evidence="1 2">
    <name type="scientific">Amycolatopsis albidoflavus</name>
    <dbReference type="NCBI Taxonomy" id="102226"/>
    <lineage>
        <taxon>Bacteria</taxon>
        <taxon>Bacillati</taxon>
        <taxon>Actinomycetota</taxon>
        <taxon>Actinomycetes</taxon>
        <taxon>Pseudonocardiales</taxon>
        <taxon>Pseudonocardiaceae</taxon>
        <taxon>Amycolatopsis</taxon>
    </lineage>
</organism>
<sequence>MKFTDFEDGFRFELANREFARISMTLLASRAAAHELGPFFAGYARLEAFSAPRYRAAAERLSIRYRPSPRTRLRGWLTGHTPKPLLRELLRIAYPRTVEYAEDLRCLAASGTPGDFLDYLVRQEDLQVRMMHAALIGNASDVPGMVEEFISGWDS</sequence>
<comment type="caution">
    <text evidence="1">The sequence shown here is derived from an EMBL/GenBank/DDBJ whole genome shotgun (WGS) entry which is preliminary data.</text>
</comment>
<protein>
    <submittedName>
        <fullName evidence="1">Uncharacterized protein</fullName>
    </submittedName>
</protein>
<gene>
    <name evidence="1" type="ORF">ACFSUT_37120</name>
</gene>
<reference evidence="2" key="1">
    <citation type="journal article" date="2019" name="Int. J. Syst. Evol. Microbiol.">
        <title>The Global Catalogue of Microorganisms (GCM) 10K type strain sequencing project: providing services to taxonomists for standard genome sequencing and annotation.</title>
        <authorList>
            <consortium name="The Broad Institute Genomics Platform"/>
            <consortium name="The Broad Institute Genome Sequencing Center for Infectious Disease"/>
            <person name="Wu L."/>
            <person name="Ma J."/>
        </authorList>
    </citation>
    <scope>NUCLEOTIDE SEQUENCE [LARGE SCALE GENOMIC DNA]</scope>
    <source>
        <strain evidence="2">CGMCC 4.7638</strain>
    </source>
</reference>
<name>A0ABW5I9Z8_9PSEU</name>